<protein>
    <recommendedName>
        <fullName evidence="4">Flp pilus assembly protein TadB</fullName>
    </recommendedName>
</protein>
<accession>A0A6I5A5A0</accession>
<keyword evidence="1" id="KW-0812">Transmembrane</keyword>
<feature type="transmembrane region" description="Helical" evidence="1">
    <location>
        <begin position="85"/>
        <end position="106"/>
    </location>
</feature>
<evidence type="ECO:0000256" key="1">
    <source>
        <dbReference type="SAM" id="Phobius"/>
    </source>
</evidence>
<evidence type="ECO:0000313" key="2">
    <source>
        <dbReference type="EMBL" id="MYL35480.1"/>
    </source>
</evidence>
<dbReference type="RefSeq" id="WP_160850437.1">
    <property type="nucleotide sequence ID" value="NZ_WMEQ01000017.1"/>
</dbReference>
<proteinExistence type="predicted"/>
<dbReference type="Proteomes" id="UP000468638">
    <property type="component" value="Unassembled WGS sequence"/>
</dbReference>
<keyword evidence="1" id="KW-0472">Membrane</keyword>
<feature type="transmembrane region" description="Helical" evidence="1">
    <location>
        <begin position="12"/>
        <end position="29"/>
    </location>
</feature>
<feature type="transmembrane region" description="Helical" evidence="1">
    <location>
        <begin position="262"/>
        <end position="286"/>
    </location>
</feature>
<dbReference type="AlphaFoldDB" id="A0A6I5A5A0"/>
<comment type="caution">
    <text evidence="2">The sequence shown here is derived from an EMBL/GenBank/DDBJ whole genome shotgun (WGS) entry which is preliminary data.</text>
</comment>
<evidence type="ECO:0000313" key="3">
    <source>
        <dbReference type="Proteomes" id="UP000468638"/>
    </source>
</evidence>
<gene>
    <name evidence="2" type="ORF">GLW05_18020</name>
</gene>
<dbReference type="EMBL" id="WMEQ01000017">
    <property type="protein sequence ID" value="MYL35480.1"/>
    <property type="molecule type" value="Genomic_DNA"/>
</dbReference>
<dbReference type="OrthoDB" id="2943653at2"/>
<reference evidence="2 3" key="1">
    <citation type="submission" date="2019-11" db="EMBL/GenBank/DDBJ databases">
        <title>Genome sequences of 17 halophilic strains isolated from different environments.</title>
        <authorList>
            <person name="Furrow R.E."/>
        </authorList>
    </citation>
    <scope>NUCLEOTIDE SEQUENCE [LARGE SCALE GENOMIC DNA]</scope>
    <source>
        <strain evidence="2 3">22514_16_FS</strain>
    </source>
</reference>
<name>A0A6I5A5A0_9BACI</name>
<keyword evidence="1" id="KW-1133">Transmembrane helix</keyword>
<feature type="transmembrane region" description="Helical" evidence="1">
    <location>
        <begin position="112"/>
        <end position="133"/>
    </location>
</feature>
<organism evidence="2 3">
    <name type="scientific">Pontibacillus yanchengensis</name>
    <dbReference type="NCBI Taxonomy" id="462910"/>
    <lineage>
        <taxon>Bacteria</taxon>
        <taxon>Bacillati</taxon>
        <taxon>Bacillota</taxon>
        <taxon>Bacilli</taxon>
        <taxon>Bacillales</taxon>
        <taxon>Bacillaceae</taxon>
        <taxon>Pontibacillus</taxon>
    </lineage>
</organism>
<evidence type="ECO:0008006" key="4">
    <source>
        <dbReference type="Google" id="ProtNLM"/>
    </source>
</evidence>
<sequence>MKEFLYQYFQEGYIILIAVLLLLTFLYSVQSGHDERRKRRFKASRLTDQGKEWLQKLQNPKYDRFFRSYGLPAYFTSARYNGVRVLILATLLIISMVEFAFNINILATTETITLLLLPIAMAPVKPMPALYIFRAIRKRYIKDKNEEVYQLYNEIKAEFKSRGRRIRNLYHLMNRLVPYYKTIRPTLERMMPLLEQKEFHKAWDLFEEDIGSEEATSLAVLMKDIEDKSFDEAFELIEERQKVFANSMYNEYKEYLTKRKTMIMVVVGIGAVFVFANVFVAFQLWYGDVMDAVNKVKTG</sequence>